<evidence type="ECO:0000256" key="1">
    <source>
        <dbReference type="ARBA" id="ARBA00004442"/>
    </source>
</evidence>
<evidence type="ECO:0000256" key="4">
    <source>
        <dbReference type="ARBA" id="ARBA00023237"/>
    </source>
</evidence>
<evidence type="ECO:0000256" key="2">
    <source>
        <dbReference type="ARBA" id="ARBA00022729"/>
    </source>
</evidence>
<keyword evidence="4" id="KW-0998">Cell outer membrane</keyword>
<dbReference type="Pfam" id="PF13505">
    <property type="entry name" value="OMP_b-brl"/>
    <property type="match status" value="1"/>
</dbReference>
<dbReference type="Gene3D" id="2.40.160.20">
    <property type="match status" value="1"/>
</dbReference>
<protein>
    <submittedName>
        <fullName evidence="8">Porin family protein</fullName>
    </submittedName>
</protein>
<proteinExistence type="inferred from homology"/>
<feature type="domain" description="Outer membrane protein beta-barrel" evidence="7">
    <location>
        <begin position="43"/>
        <end position="243"/>
    </location>
</feature>
<dbReference type="AlphaFoldDB" id="A0A964WUG7"/>
<dbReference type="EMBL" id="SPKJ01000056">
    <property type="protein sequence ID" value="MYZ49009.1"/>
    <property type="molecule type" value="Genomic_DNA"/>
</dbReference>
<gene>
    <name evidence="8" type="ORF">E4O86_14935</name>
</gene>
<dbReference type="PANTHER" id="PTHR34001:SF3">
    <property type="entry name" value="BLL7405 PROTEIN"/>
    <property type="match status" value="1"/>
</dbReference>
<comment type="subcellular location">
    <subcellularLocation>
        <location evidence="1">Cell outer membrane</location>
    </subcellularLocation>
</comment>
<dbReference type="InterPro" id="IPR051692">
    <property type="entry name" value="OMP-like"/>
</dbReference>
<evidence type="ECO:0000259" key="7">
    <source>
        <dbReference type="Pfam" id="PF13505"/>
    </source>
</evidence>
<evidence type="ECO:0000313" key="8">
    <source>
        <dbReference type="EMBL" id="MYZ49009.1"/>
    </source>
</evidence>
<dbReference type="Proteomes" id="UP000773614">
    <property type="component" value="Unassembled WGS sequence"/>
</dbReference>
<dbReference type="InterPro" id="IPR027385">
    <property type="entry name" value="Beta-barrel_OMP"/>
</dbReference>
<reference evidence="8" key="1">
    <citation type="submission" date="2019-03" db="EMBL/GenBank/DDBJ databases">
        <title>Afifella sp. nov., isolated from activated sludge.</title>
        <authorList>
            <person name="Li Q."/>
            <person name="Liu Y."/>
        </authorList>
    </citation>
    <scope>NUCLEOTIDE SEQUENCE</scope>
    <source>
        <strain evidence="8">L72</strain>
    </source>
</reference>
<dbReference type="SUPFAM" id="SSF56925">
    <property type="entry name" value="OMPA-like"/>
    <property type="match status" value="1"/>
</dbReference>
<organism evidence="8 9">
    <name type="scientific">Propylenella binzhouense</name>
    <dbReference type="NCBI Taxonomy" id="2555902"/>
    <lineage>
        <taxon>Bacteria</taxon>
        <taxon>Pseudomonadati</taxon>
        <taxon>Pseudomonadota</taxon>
        <taxon>Alphaproteobacteria</taxon>
        <taxon>Hyphomicrobiales</taxon>
        <taxon>Propylenellaceae</taxon>
        <taxon>Propylenella</taxon>
    </lineage>
</organism>
<dbReference type="InterPro" id="IPR006315">
    <property type="entry name" value="OM_autotransptr_brl_dom"/>
</dbReference>
<sequence length="246" mass="25980">MKFTAVSLFVLGGLASTTALAADLPAPMEPVAPAPVTSVALFSWTGAYVGANVGYGWGRDDTVGIRSAAGSFGNIGKFDPQGWLAGVQAGYNYQMDNFVFGLEGDVQWTNIDDDKGLRVSTGGPAGAVTASGKTDLDWYATIRARAGVAFDQFLLYGTGGLAFGDVNYRVNVTSAPAANISDSDTTWGWVLGAGVEYAFTQNLSAKAEYQYLDFGTDDISGGIYKTTPSSQYHTFRVGLNYRFSGL</sequence>
<keyword evidence="9" id="KW-1185">Reference proteome</keyword>
<dbReference type="NCBIfam" id="TIGR01414">
    <property type="entry name" value="autotrans_barl"/>
    <property type="match status" value="1"/>
</dbReference>
<comment type="caution">
    <text evidence="8">The sequence shown here is derived from an EMBL/GenBank/DDBJ whole genome shotgun (WGS) entry which is preliminary data.</text>
</comment>
<evidence type="ECO:0000256" key="3">
    <source>
        <dbReference type="ARBA" id="ARBA00023136"/>
    </source>
</evidence>
<keyword evidence="3" id="KW-0472">Membrane</keyword>
<keyword evidence="2 6" id="KW-0732">Signal</keyword>
<evidence type="ECO:0000313" key="9">
    <source>
        <dbReference type="Proteomes" id="UP000773614"/>
    </source>
</evidence>
<dbReference type="PANTHER" id="PTHR34001">
    <property type="entry name" value="BLL7405 PROTEIN"/>
    <property type="match status" value="1"/>
</dbReference>
<feature type="chain" id="PRO_5037928430" evidence="6">
    <location>
        <begin position="22"/>
        <end position="246"/>
    </location>
</feature>
<evidence type="ECO:0000256" key="6">
    <source>
        <dbReference type="SAM" id="SignalP"/>
    </source>
</evidence>
<dbReference type="GO" id="GO:0009279">
    <property type="term" value="C:cell outer membrane"/>
    <property type="evidence" value="ECO:0007669"/>
    <property type="project" value="UniProtKB-SubCell"/>
</dbReference>
<dbReference type="InterPro" id="IPR011250">
    <property type="entry name" value="OMP/PagP_B-barrel"/>
</dbReference>
<comment type="similarity">
    <text evidence="5">Belongs to the Omp25/RopB family.</text>
</comment>
<evidence type="ECO:0000256" key="5">
    <source>
        <dbReference type="ARBA" id="ARBA00038306"/>
    </source>
</evidence>
<accession>A0A964WUG7</accession>
<feature type="signal peptide" evidence="6">
    <location>
        <begin position="1"/>
        <end position="21"/>
    </location>
</feature>
<name>A0A964WUG7_9HYPH</name>